<evidence type="ECO:0000313" key="4">
    <source>
        <dbReference type="EMBL" id="BBO67691.1"/>
    </source>
</evidence>
<dbReference type="AlphaFoldDB" id="A0A5K7YLJ7"/>
<dbReference type="InterPro" id="IPR014748">
    <property type="entry name" value="Enoyl-CoA_hydra_C"/>
</dbReference>
<keyword evidence="2" id="KW-0443">Lipid metabolism</keyword>
<evidence type="ECO:0000256" key="1">
    <source>
        <dbReference type="ARBA" id="ARBA00005254"/>
    </source>
</evidence>
<evidence type="ECO:0000313" key="5">
    <source>
        <dbReference type="Proteomes" id="UP000427906"/>
    </source>
</evidence>
<dbReference type="RefSeq" id="WP_155315923.1">
    <property type="nucleotide sequence ID" value="NZ_AP021874.1"/>
</dbReference>
<sequence length="267" mass="28859">MALIYEKKNHVATITLNRPEAHNAIDPQTVVELVDAWQDFSRDPQMRCAILTGAGEKSFCAGADLGKLIPLWTGARQPETDADRQVQANPMLAQKALLRDFTLAKPVIAAINGNAVGGGFEILYSTDIRVAAQGARFGLQEVRWSIVPAGGSTVHLTRQIPYARAMEMLLTGELIDAGQALADGFLNRVVPGERVMETAQRYAGIIANNGPLAVAAVKQAVRENSGKDVEAALAREMELAIPVFLSKDAQEGPRAFKQKREPVFTGE</sequence>
<protein>
    <submittedName>
        <fullName evidence="4">Enoyl-CoA hydratase</fullName>
    </submittedName>
</protein>
<dbReference type="InterPro" id="IPR029045">
    <property type="entry name" value="ClpP/crotonase-like_dom_sf"/>
</dbReference>
<evidence type="ECO:0000256" key="2">
    <source>
        <dbReference type="ARBA" id="ARBA00023098"/>
    </source>
</evidence>
<dbReference type="Pfam" id="PF00378">
    <property type="entry name" value="ECH_1"/>
    <property type="match status" value="1"/>
</dbReference>
<organism evidence="4 5">
    <name type="scientific">Desulfosarcina alkanivorans</name>
    <dbReference type="NCBI Taxonomy" id="571177"/>
    <lineage>
        <taxon>Bacteria</taxon>
        <taxon>Pseudomonadati</taxon>
        <taxon>Thermodesulfobacteriota</taxon>
        <taxon>Desulfobacteria</taxon>
        <taxon>Desulfobacterales</taxon>
        <taxon>Desulfosarcinaceae</taxon>
        <taxon>Desulfosarcina</taxon>
    </lineage>
</organism>
<dbReference type="Gene3D" id="3.90.226.10">
    <property type="entry name" value="2-enoyl-CoA Hydratase, Chain A, domain 1"/>
    <property type="match status" value="1"/>
</dbReference>
<comment type="similarity">
    <text evidence="1">Belongs to the enoyl-CoA hydratase/isomerase family.</text>
</comment>
<dbReference type="KEGG" id="dalk:DSCA_16210"/>
<proteinExistence type="inferred from homology"/>
<dbReference type="InterPro" id="IPR001753">
    <property type="entry name" value="Enoyl-CoA_hydra/iso"/>
</dbReference>
<keyword evidence="5" id="KW-1185">Reference proteome</keyword>
<dbReference type="OrthoDB" id="5365311at2"/>
<evidence type="ECO:0000256" key="3">
    <source>
        <dbReference type="ARBA" id="ARBA00023239"/>
    </source>
</evidence>
<dbReference type="GO" id="GO:0006635">
    <property type="term" value="P:fatty acid beta-oxidation"/>
    <property type="evidence" value="ECO:0007669"/>
    <property type="project" value="TreeGrafter"/>
</dbReference>
<dbReference type="PANTHER" id="PTHR11941">
    <property type="entry name" value="ENOYL-COA HYDRATASE-RELATED"/>
    <property type="match status" value="1"/>
</dbReference>
<dbReference type="FunFam" id="1.10.12.10:FF:000001">
    <property type="entry name" value="Probable enoyl-CoA hydratase, mitochondrial"/>
    <property type="match status" value="1"/>
</dbReference>
<dbReference type="PANTHER" id="PTHR11941:SF169">
    <property type="entry name" value="(7AS)-7A-METHYL-1,5-DIOXO-2,3,5,6,7,7A-HEXAHYDRO-1H-INDENE-CARBOXYL-COA HYDROLASE"/>
    <property type="match status" value="1"/>
</dbReference>
<dbReference type="SUPFAM" id="SSF52096">
    <property type="entry name" value="ClpP/crotonase"/>
    <property type="match status" value="1"/>
</dbReference>
<dbReference type="Proteomes" id="UP000427906">
    <property type="component" value="Chromosome"/>
</dbReference>
<dbReference type="CDD" id="cd06558">
    <property type="entry name" value="crotonase-like"/>
    <property type="match status" value="1"/>
</dbReference>
<dbReference type="GO" id="GO:0016836">
    <property type="term" value="F:hydro-lyase activity"/>
    <property type="evidence" value="ECO:0007669"/>
    <property type="project" value="UniProtKB-ARBA"/>
</dbReference>
<accession>A0A5K7YLJ7</accession>
<reference evidence="4 5" key="1">
    <citation type="submission" date="2019-11" db="EMBL/GenBank/DDBJ databases">
        <title>Comparative genomics of hydrocarbon-degrading Desulfosarcina strains.</title>
        <authorList>
            <person name="Watanabe M."/>
            <person name="Kojima H."/>
            <person name="Fukui M."/>
        </authorList>
    </citation>
    <scope>NUCLEOTIDE SEQUENCE [LARGE SCALE GENOMIC DNA]</scope>
    <source>
        <strain evidence="4 5">PL12</strain>
    </source>
</reference>
<dbReference type="EMBL" id="AP021874">
    <property type="protein sequence ID" value="BBO67691.1"/>
    <property type="molecule type" value="Genomic_DNA"/>
</dbReference>
<dbReference type="Gene3D" id="1.10.12.10">
    <property type="entry name" value="Lyase 2-enoyl-coa Hydratase, Chain A, domain 2"/>
    <property type="match status" value="1"/>
</dbReference>
<name>A0A5K7YLJ7_9BACT</name>
<gene>
    <name evidence="4" type="ORF">DSCA_16210</name>
</gene>
<keyword evidence="3" id="KW-0456">Lyase</keyword>